<reference evidence="4" key="1">
    <citation type="submission" date="2016-10" db="EMBL/GenBank/DDBJ databases">
        <title>Sequence of Gallionella enrichment culture.</title>
        <authorList>
            <person name="Poehlein A."/>
            <person name="Muehling M."/>
            <person name="Daniel R."/>
        </authorList>
    </citation>
    <scope>NUCLEOTIDE SEQUENCE</scope>
</reference>
<protein>
    <submittedName>
        <fullName evidence="4">Fe(3+) ions import ATP-binding protein FbpC</fullName>
        <ecNumber evidence="4">3.6.3.30</ecNumber>
    </submittedName>
</protein>
<proteinExistence type="predicted"/>
<evidence type="ECO:0000259" key="3">
    <source>
        <dbReference type="SMART" id="SM00382"/>
    </source>
</evidence>
<dbReference type="Pfam" id="PF00005">
    <property type="entry name" value="ABC_tran"/>
    <property type="match status" value="1"/>
</dbReference>
<evidence type="ECO:0000313" key="4">
    <source>
        <dbReference type="EMBL" id="OIQ68696.1"/>
    </source>
</evidence>
<dbReference type="PANTHER" id="PTHR43514">
    <property type="entry name" value="ABC TRANSPORTER I FAMILY MEMBER 10"/>
    <property type="match status" value="1"/>
</dbReference>
<organism evidence="4">
    <name type="scientific">mine drainage metagenome</name>
    <dbReference type="NCBI Taxonomy" id="410659"/>
    <lineage>
        <taxon>unclassified sequences</taxon>
        <taxon>metagenomes</taxon>
        <taxon>ecological metagenomes</taxon>
    </lineage>
</organism>
<dbReference type="EMBL" id="MLJW01005159">
    <property type="protein sequence ID" value="OIQ68696.1"/>
    <property type="molecule type" value="Genomic_DNA"/>
</dbReference>
<gene>
    <name evidence="4" type="primary">fbpC_3</name>
    <name evidence="4" type="ORF">GALL_497080</name>
</gene>
<dbReference type="InterPro" id="IPR027417">
    <property type="entry name" value="P-loop_NTPase"/>
</dbReference>
<keyword evidence="2 4" id="KW-0067">ATP-binding</keyword>
<sequence length="168" mass="18098">MPATGVTAIFGPSGCGKTTVARCLAGLQYLPGSFCAIDGDIWQDQSTFRKAHQRPIGYVFQEASLFSHLSVRRNLLYGAPRDAPASGSASIGFDEVIELLGLARLLVRSPHNLSGGERQRVAIGRALLSRPKLLLMDEPMANLDAHTSQALYKMLIDVKKSCCVASHS</sequence>
<dbReference type="GO" id="GO:0005524">
    <property type="term" value="F:ATP binding"/>
    <property type="evidence" value="ECO:0007669"/>
    <property type="project" value="UniProtKB-KW"/>
</dbReference>
<dbReference type="SMART" id="SM00382">
    <property type="entry name" value="AAA"/>
    <property type="match status" value="1"/>
</dbReference>
<dbReference type="EC" id="3.6.3.30" evidence="4"/>
<dbReference type="SUPFAM" id="SSF52540">
    <property type="entry name" value="P-loop containing nucleoside triphosphate hydrolases"/>
    <property type="match status" value="1"/>
</dbReference>
<dbReference type="InterPro" id="IPR017871">
    <property type="entry name" value="ABC_transporter-like_CS"/>
</dbReference>
<feature type="domain" description="AAA+ ATPase" evidence="3">
    <location>
        <begin position="3"/>
        <end position="162"/>
    </location>
</feature>
<dbReference type="GO" id="GO:0016887">
    <property type="term" value="F:ATP hydrolysis activity"/>
    <property type="evidence" value="ECO:0007669"/>
    <property type="project" value="InterPro"/>
</dbReference>
<dbReference type="AlphaFoldDB" id="A0A1J5PD62"/>
<dbReference type="InterPro" id="IPR003439">
    <property type="entry name" value="ABC_transporter-like_ATP-bd"/>
</dbReference>
<dbReference type="Gene3D" id="3.40.50.300">
    <property type="entry name" value="P-loop containing nucleotide triphosphate hydrolases"/>
    <property type="match status" value="1"/>
</dbReference>
<evidence type="ECO:0000256" key="2">
    <source>
        <dbReference type="ARBA" id="ARBA00022840"/>
    </source>
</evidence>
<dbReference type="InterPro" id="IPR003593">
    <property type="entry name" value="AAA+_ATPase"/>
</dbReference>
<dbReference type="InterPro" id="IPR050334">
    <property type="entry name" value="Molybdenum_import_ModC"/>
</dbReference>
<comment type="caution">
    <text evidence="4">The sequence shown here is derived from an EMBL/GenBank/DDBJ whole genome shotgun (WGS) entry which is preliminary data.</text>
</comment>
<accession>A0A1J5PD62</accession>
<dbReference type="PANTHER" id="PTHR43514:SF10">
    <property type="entry name" value="MOLYBDENUM IMPORT ATP-BINDING PROTEIN MODC 2"/>
    <property type="match status" value="1"/>
</dbReference>
<evidence type="ECO:0000256" key="1">
    <source>
        <dbReference type="ARBA" id="ARBA00022741"/>
    </source>
</evidence>
<name>A0A1J5PD62_9ZZZZ</name>
<keyword evidence="4" id="KW-0378">Hydrolase</keyword>
<keyword evidence="1" id="KW-0547">Nucleotide-binding</keyword>
<dbReference type="PROSITE" id="PS00211">
    <property type="entry name" value="ABC_TRANSPORTER_1"/>
    <property type="match status" value="1"/>
</dbReference>